<proteinExistence type="predicted"/>
<evidence type="ECO:0000313" key="2">
    <source>
        <dbReference type="Proteomes" id="UP001527052"/>
    </source>
</evidence>
<name>A0ABT4ENS0_9BACI</name>
<accession>A0ABT4ENS0</accession>
<keyword evidence="2" id="KW-1185">Reference proteome</keyword>
<protein>
    <submittedName>
        <fullName evidence="1">Uncharacterized protein</fullName>
    </submittedName>
</protein>
<evidence type="ECO:0000313" key="1">
    <source>
        <dbReference type="EMBL" id="MCY9547307.1"/>
    </source>
</evidence>
<reference evidence="1 2" key="1">
    <citation type="submission" date="2022-05" db="EMBL/GenBank/DDBJ databases">
        <title>Genome Sequencing of Bee-Associated Microbes.</title>
        <authorList>
            <person name="Dunlap C."/>
        </authorList>
    </citation>
    <scope>NUCLEOTIDE SEQUENCE [LARGE SCALE GENOMIC DNA]</scope>
    <source>
        <strain evidence="1 2">NRRL BD-083</strain>
    </source>
</reference>
<dbReference type="Proteomes" id="UP001527052">
    <property type="component" value="Unassembled WGS sequence"/>
</dbReference>
<comment type="caution">
    <text evidence="1">The sequence shown here is derived from an EMBL/GenBank/DDBJ whole genome shotgun (WGS) entry which is preliminary data.</text>
</comment>
<dbReference type="RefSeq" id="WP_268637388.1">
    <property type="nucleotide sequence ID" value="NZ_JAMDLZ010000017.1"/>
</dbReference>
<dbReference type="EMBL" id="JAMDLZ010000017">
    <property type="protein sequence ID" value="MCY9547307.1"/>
    <property type="molecule type" value="Genomic_DNA"/>
</dbReference>
<organism evidence="1 2">
    <name type="scientific">Lysinibacillus xylanilyticus</name>
    <dbReference type="NCBI Taxonomy" id="582475"/>
    <lineage>
        <taxon>Bacteria</taxon>
        <taxon>Bacillati</taxon>
        <taxon>Bacillota</taxon>
        <taxon>Bacilli</taxon>
        <taxon>Bacillales</taxon>
        <taxon>Bacillaceae</taxon>
        <taxon>Lysinibacillus</taxon>
    </lineage>
</organism>
<gene>
    <name evidence="1" type="ORF">M5W82_10095</name>
</gene>
<sequence length="133" mass="15516">MKKVLNVKGTKLSVLSIHYKQTGEPFSVYAMDENGRESLFIEKSQSQYDTRPHIAVENLSELLEYPEIDSKLAEEREKLITHLEELYERESSELTKLSTKPFSFKIKEKRVAGLFDAIEEVKAFHEGYREWGE</sequence>